<feature type="domain" description="Penicillin-binding C-terminal" evidence="1">
    <location>
        <begin position="8"/>
        <end position="95"/>
    </location>
</feature>
<comment type="caution">
    <text evidence="2">The sequence shown here is derived from an EMBL/GenBank/DDBJ whole genome shotgun (WGS) entry which is preliminary data.</text>
</comment>
<organism evidence="2 3">
    <name type="scientific">Thioalkalicoccus limnaeus</name>
    <dbReference type="NCBI Taxonomy" id="120681"/>
    <lineage>
        <taxon>Bacteria</taxon>
        <taxon>Pseudomonadati</taxon>
        <taxon>Pseudomonadota</taxon>
        <taxon>Gammaproteobacteria</taxon>
        <taxon>Chromatiales</taxon>
        <taxon>Chromatiaceae</taxon>
        <taxon>Thioalkalicoccus</taxon>
    </lineage>
</organism>
<dbReference type="EMBL" id="JBDKXB010000065">
    <property type="protein sequence ID" value="MEY6434276.1"/>
    <property type="molecule type" value="Genomic_DNA"/>
</dbReference>
<proteinExistence type="predicted"/>
<evidence type="ECO:0000259" key="1">
    <source>
        <dbReference type="Pfam" id="PF06832"/>
    </source>
</evidence>
<dbReference type="InterPro" id="IPR009647">
    <property type="entry name" value="PBP_C"/>
</dbReference>
<reference evidence="2 3" key="1">
    <citation type="submission" date="2024-05" db="EMBL/GenBank/DDBJ databases">
        <title>Genome Sequence and Characterization of the New Strain Purple Sulfur Bacterium of Genus Thioalkalicoccus.</title>
        <authorList>
            <person name="Bryantseva I.A."/>
            <person name="Kyndt J.A."/>
            <person name="Imhoff J.F."/>
        </authorList>
    </citation>
    <scope>NUCLEOTIDE SEQUENCE [LARGE SCALE GENOMIC DNA]</scope>
    <source>
        <strain evidence="2 3">Um2</strain>
    </source>
</reference>
<dbReference type="Proteomes" id="UP001564408">
    <property type="component" value="Unassembled WGS sequence"/>
</dbReference>
<sequence length="99" mass="10546">RRVRAPHQASTTTIAAPEIAYPPDGAQIALGLDRATPAALPLKVRNGLPPFIWYVDGAAVARSPYGRPADWHPTSPGFATIAVVDARGRASRVRVLLEP</sequence>
<accession>A0ABV4BID7</accession>
<protein>
    <submittedName>
        <fullName evidence="2">Penicillin-binding protein 1C</fullName>
    </submittedName>
</protein>
<name>A0ABV4BID7_9GAMM</name>
<dbReference type="Pfam" id="PF06832">
    <property type="entry name" value="BiPBP_C"/>
    <property type="match status" value="1"/>
</dbReference>
<feature type="non-terminal residue" evidence="2">
    <location>
        <position position="1"/>
    </location>
</feature>
<evidence type="ECO:0000313" key="2">
    <source>
        <dbReference type="EMBL" id="MEY6434276.1"/>
    </source>
</evidence>
<keyword evidence="3" id="KW-1185">Reference proteome</keyword>
<evidence type="ECO:0000313" key="3">
    <source>
        <dbReference type="Proteomes" id="UP001564408"/>
    </source>
</evidence>
<gene>
    <name evidence="2" type="ORF">ABC977_17940</name>
</gene>